<protein>
    <recommendedName>
        <fullName evidence="9">RZ-type domain-containing protein</fullName>
    </recommendedName>
</protein>
<dbReference type="Pfam" id="PF13087">
    <property type="entry name" value="AAA_12"/>
    <property type="match status" value="1"/>
</dbReference>
<evidence type="ECO:0000313" key="10">
    <source>
        <dbReference type="EMBL" id="KAK7576023.1"/>
    </source>
</evidence>
<comment type="subcellular location">
    <subcellularLocation>
        <location evidence="1">Cytoplasm</location>
    </subcellularLocation>
</comment>
<dbReference type="InterPro" id="IPR027417">
    <property type="entry name" value="P-loop_NTPase"/>
</dbReference>
<dbReference type="InterPro" id="IPR000967">
    <property type="entry name" value="Znf_NFX1"/>
</dbReference>
<keyword evidence="5" id="KW-0863">Zinc-finger</keyword>
<dbReference type="Pfam" id="PF13086">
    <property type="entry name" value="AAA_11"/>
    <property type="match status" value="1"/>
</dbReference>
<dbReference type="GO" id="GO:0008270">
    <property type="term" value="F:zinc ion binding"/>
    <property type="evidence" value="ECO:0007669"/>
    <property type="project" value="UniProtKB-KW"/>
</dbReference>
<comment type="caution">
    <text evidence="10">The sequence shown here is derived from an EMBL/GenBank/DDBJ whole genome shotgun (WGS) entry which is preliminary data.</text>
</comment>
<keyword evidence="4" id="KW-0677">Repeat</keyword>
<keyword evidence="8" id="KW-0175">Coiled coil</keyword>
<evidence type="ECO:0000256" key="6">
    <source>
        <dbReference type="ARBA" id="ARBA00022833"/>
    </source>
</evidence>
<dbReference type="GO" id="GO:0031048">
    <property type="term" value="P:regulatory ncRNA-mediated heterochromatin formation"/>
    <property type="evidence" value="ECO:0007669"/>
    <property type="project" value="TreeGrafter"/>
</dbReference>
<evidence type="ECO:0000256" key="3">
    <source>
        <dbReference type="ARBA" id="ARBA00022723"/>
    </source>
</evidence>
<proteinExistence type="predicted"/>
<sequence>MEEDQEFVENEMDQDAEDMNIVDEDDLFDLHDYQEENFICNYSITVEKQGKYCQTLIDKYHSLRGTPEFYKTQHPLRQDIERGIRRFHNLKQNLQDPANRNLQEVNQLLYKNPTRLPLKSRWTLYWSWVAALQEYLAKQLEELERRYRNKTNQYQEFKQLEDLNIVQNADIIGMTTTGAASMNLLLKSLKPVVVVVEEAAEVLETHIVTSLTKECQHVILIGDHEQLKPSTAVYELSKNYNINVSLFERMIKNGLNCPVLNVQHRMRPEISCLITPLIYPDLKNHESVLMYKSIRGMSKNVFFLDHKMPEQVNDDTVSKQNLHEAEFIIKFARYLILQGYDPERITILTTYTGQMFLMRDLQRDQFFAQHVKCVVVDKYQGEENDIILMSLGLFIIGNMDCLTKESELWQNIKEILQKDDAIGQQIQLHCSIHDKSTFVESAQDFKNVREGGCDMLCNELMKCGHLCPSLCHPTNRDHQAIRCREPCKNTCPRNLHPCKRQCYENCPKCTVLVEFTLPCKHIKMLPCFVIEDEYLCDTIVDDISPVCNHPVKRKCHENPKDAVCHFPCESRLDCGHVCTRTCHKQSDPDHIQFKCMKPCDKLNELCSKAHMCEKLCHEPCGKCSIKINAILPCGHESNQACSTDISTVKCPRKCEKICPQCQKRCFKVCWEDCNPCTHKVKKVIPECGHEVTIECHMEPKREYCRKKCNFEAPCGHKCRSMCSKPCGSEKCMELVKSSEVKPLCGHEFVHVLCYRKDGVSQMKPESFLHFCKEPCNEILECGDVCSGTCGGCWQGRIHWTCQKRCGNILICGHSCKSPCSRLCPPCNEPCTFRCPHSYCRKKCGVPCVPCKEPCKWQCKHMRCTRKCGEICNRKPCQKPCKLKIPTCGHDCIGFCGEPCPPLCRICNPEVTDIIFGYEDEPGARFVLLVDCNHTIESKALDQHLSTAPEGDEIVMKICPLCKTPITKTLRYMNYVKQTYTHIINVKRKIFGNCDDLTKEIRPLAMLFQNLRMLDLSFFKVLESIISRRNDFTEKQIVPDFGPVLPEPDPFVFEDRNFDPRFNRGRYMRNAATFYNRGRPMQNVPPSDNPSREKREVVKILEMADKERVFDFLKNLIIRLEKTNWRINRQRILDFLDELKRYHAMMNYCKLCSTPNYNLNKTKEEISALSIEIEGKIFNHTKFTHDVGAEVDDLLKKLQTELKSTETLLMDEKRMINEAMAKSFGRQTAGHWYTCSRGHYYCITECGRARQTATCPECNETIGDGSNYRQRRTTNLA</sequence>
<accession>A0AAN9TAV0</accession>
<dbReference type="InterPro" id="IPR047187">
    <property type="entry name" value="SF1_C_Upf1"/>
</dbReference>
<dbReference type="InterPro" id="IPR041677">
    <property type="entry name" value="DNA2/NAM7_AAA_11"/>
</dbReference>
<evidence type="ECO:0000259" key="9">
    <source>
        <dbReference type="PROSITE" id="PS51981"/>
    </source>
</evidence>
<evidence type="ECO:0000256" key="2">
    <source>
        <dbReference type="ARBA" id="ARBA00022490"/>
    </source>
</evidence>
<dbReference type="GO" id="GO:0005737">
    <property type="term" value="C:cytoplasm"/>
    <property type="evidence" value="ECO:0007669"/>
    <property type="project" value="UniProtKB-SubCell"/>
</dbReference>
<dbReference type="InterPro" id="IPR046439">
    <property type="entry name" value="ZF_RZ_dom"/>
</dbReference>
<dbReference type="Gene3D" id="3.40.50.300">
    <property type="entry name" value="P-loop containing nucleotide triphosphate hydrolases"/>
    <property type="match status" value="2"/>
</dbReference>
<dbReference type="PANTHER" id="PTHR10887:SF341">
    <property type="entry name" value="NFX1-TYPE ZINC FINGER-CONTAINING PROTEIN 1"/>
    <property type="match status" value="1"/>
</dbReference>
<evidence type="ECO:0000256" key="7">
    <source>
        <dbReference type="ARBA" id="ARBA00022859"/>
    </source>
</evidence>
<dbReference type="Proteomes" id="UP001367676">
    <property type="component" value="Unassembled WGS sequence"/>
</dbReference>
<dbReference type="GO" id="GO:0031380">
    <property type="term" value="C:nuclear RNA-directed RNA polymerase complex"/>
    <property type="evidence" value="ECO:0007669"/>
    <property type="project" value="TreeGrafter"/>
</dbReference>
<gene>
    <name evidence="10" type="ORF">V9T40_012309</name>
</gene>
<dbReference type="SMART" id="SM00438">
    <property type="entry name" value="ZnF_NFX"/>
    <property type="match status" value="8"/>
</dbReference>
<keyword evidence="7" id="KW-0391">Immunity</keyword>
<dbReference type="AlphaFoldDB" id="A0AAN9TAV0"/>
<reference evidence="10 11" key="1">
    <citation type="submission" date="2024-03" db="EMBL/GenBank/DDBJ databases">
        <title>Adaptation during the transition from Ophiocordyceps entomopathogen to insect associate is accompanied by gene loss and intensified selection.</title>
        <authorList>
            <person name="Ward C.M."/>
            <person name="Onetto C.A."/>
            <person name="Borneman A.R."/>
        </authorList>
    </citation>
    <scope>NUCLEOTIDE SEQUENCE [LARGE SCALE GENOMIC DNA]</scope>
    <source>
        <strain evidence="10">AWRI1</strain>
        <tissue evidence="10">Single Adult Female</tissue>
    </source>
</reference>
<evidence type="ECO:0000256" key="4">
    <source>
        <dbReference type="ARBA" id="ARBA00022737"/>
    </source>
</evidence>
<evidence type="ECO:0000256" key="1">
    <source>
        <dbReference type="ARBA" id="ARBA00004496"/>
    </source>
</evidence>
<dbReference type="GO" id="GO:0002376">
    <property type="term" value="P:immune system process"/>
    <property type="evidence" value="ECO:0007669"/>
    <property type="project" value="UniProtKB-KW"/>
</dbReference>
<dbReference type="SUPFAM" id="SSF52540">
    <property type="entry name" value="P-loop containing nucleoside triphosphate hydrolases"/>
    <property type="match status" value="1"/>
</dbReference>
<evidence type="ECO:0000256" key="8">
    <source>
        <dbReference type="SAM" id="Coils"/>
    </source>
</evidence>
<dbReference type="GO" id="GO:0004386">
    <property type="term" value="F:helicase activity"/>
    <property type="evidence" value="ECO:0007669"/>
    <property type="project" value="InterPro"/>
</dbReference>
<feature type="coiled-coil region" evidence="8">
    <location>
        <begin position="133"/>
        <end position="160"/>
    </location>
</feature>
<name>A0AAN9TAV0_9HEMI</name>
<dbReference type="PANTHER" id="PTHR10887">
    <property type="entry name" value="DNA2/NAM7 HELICASE FAMILY"/>
    <property type="match status" value="1"/>
</dbReference>
<dbReference type="CDD" id="cd18808">
    <property type="entry name" value="SF1_C_Upf1"/>
    <property type="match status" value="1"/>
</dbReference>
<dbReference type="InterPro" id="IPR045055">
    <property type="entry name" value="DNA2/NAM7-like"/>
</dbReference>
<keyword evidence="2" id="KW-0963">Cytoplasm</keyword>
<dbReference type="PROSITE" id="PS51981">
    <property type="entry name" value="ZF_RZ"/>
    <property type="match status" value="1"/>
</dbReference>
<dbReference type="EMBL" id="JBBCAQ010000036">
    <property type="protein sequence ID" value="KAK7576023.1"/>
    <property type="molecule type" value="Genomic_DNA"/>
</dbReference>
<keyword evidence="11" id="KW-1185">Reference proteome</keyword>
<feature type="domain" description="RZ-type" evidence="9">
    <location>
        <begin position="1207"/>
        <end position="1276"/>
    </location>
</feature>
<evidence type="ECO:0000313" key="11">
    <source>
        <dbReference type="Proteomes" id="UP001367676"/>
    </source>
</evidence>
<keyword evidence="6" id="KW-0862">Zinc</keyword>
<evidence type="ECO:0000256" key="5">
    <source>
        <dbReference type="ARBA" id="ARBA00022771"/>
    </source>
</evidence>
<keyword evidence="3" id="KW-0479">Metal-binding</keyword>
<dbReference type="Pfam" id="PF20173">
    <property type="entry name" value="ZnF_RZ-type"/>
    <property type="match status" value="1"/>
</dbReference>
<organism evidence="10 11">
    <name type="scientific">Parthenolecanium corni</name>
    <dbReference type="NCBI Taxonomy" id="536013"/>
    <lineage>
        <taxon>Eukaryota</taxon>
        <taxon>Metazoa</taxon>
        <taxon>Ecdysozoa</taxon>
        <taxon>Arthropoda</taxon>
        <taxon>Hexapoda</taxon>
        <taxon>Insecta</taxon>
        <taxon>Pterygota</taxon>
        <taxon>Neoptera</taxon>
        <taxon>Paraneoptera</taxon>
        <taxon>Hemiptera</taxon>
        <taxon>Sternorrhyncha</taxon>
        <taxon>Coccoidea</taxon>
        <taxon>Coccidae</taxon>
        <taxon>Parthenolecanium</taxon>
    </lineage>
</organism>
<dbReference type="InterPro" id="IPR041679">
    <property type="entry name" value="DNA2/NAM7-like_C"/>
</dbReference>